<name>A0ABW4DT17_9RHOB</name>
<gene>
    <name evidence="1" type="ORF">ACFQ5P_00280</name>
</gene>
<organism evidence="1 2">
    <name type="scientific">Paracoccus nototheniae</name>
    <dbReference type="NCBI Taxonomy" id="2489002"/>
    <lineage>
        <taxon>Bacteria</taxon>
        <taxon>Pseudomonadati</taxon>
        <taxon>Pseudomonadota</taxon>
        <taxon>Alphaproteobacteria</taxon>
        <taxon>Rhodobacterales</taxon>
        <taxon>Paracoccaceae</taxon>
        <taxon>Paracoccus</taxon>
    </lineage>
</organism>
<evidence type="ECO:0008006" key="3">
    <source>
        <dbReference type="Google" id="ProtNLM"/>
    </source>
</evidence>
<reference evidence="2" key="1">
    <citation type="journal article" date="2019" name="Int. J. Syst. Evol. Microbiol.">
        <title>The Global Catalogue of Microorganisms (GCM) 10K type strain sequencing project: providing services to taxonomists for standard genome sequencing and annotation.</title>
        <authorList>
            <consortium name="The Broad Institute Genomics Platform"/>
            <consortium name="The Broad Institute Genome Sequencing Center for Infectious Disease"/>
            <person name="Wu L."/>
            <person name="Ma J."/>
        </authorList>
    </citation>
    <scope>NUCLEOTIDE SEQUENCE [LARGE SCALE GENOMIC DNA]</scope>
    <source>
        <strain evidence="2">CCM 8875</strain>
    </source>
</reference>
<sequence length="237" mass="27060">MENVKIKNYLRAFSEENIENTFLANAACGMKSFSQLDERCITISAHMSNKQYHGLICRSIFETSEKLCYQSGLKKQSPSHCGLVSFIDYDGSKFTSADRNGKKPHFHALLFFPHGLQPAAVVDLTTRIKNLLNDFGYRGMLQNGWRSSNYVKEFDRHRPASNNSLRPASLSSAVLYAAKDEVAEGADFGVYLPFDERAQMGRNAYRAMVKQRSIIMFQLRGESQWKIYRQPQIKDCM</sequence>
<dbReference type="Proteomes" id="UP001597302">
    <property type="component" value="Unassembled WGS sequence"/>
</dbReference>
<dbReference type="RefSeq" id="WP_131573682.1">
    <property type="nucleotide sequence ID" value="NZ_CBCSAJ010000057.1"/>
</dbReference>
<evidence type="ECO:0000313" key="2">
    <source>
        <dbReference type="Proteomes" id="UP001597302"/>
    </source>
</evidence>
<comment type="caution">
    <text evidence="1">The sequence shown here is derived from an EMBL/GenBank/DDBJ whole genome shotgun (WGS) entry which is preliminary data.</text>
</comment>
<evidence type="ECO:0000313" key="1">
    <source>
        <dbReference type="EMBL" id="MFD1479719.1"/>
    </source>
</evidence>
<dbReference type="EMBL" id="JBHTOQ010000003">
    <property type="protein sequence ID" value="MFD1479719.1"/>
    <property type="molecule type" value="Genomic_DNA"/>
</dbReference>
<keyword evidence="2" id="KW-1185">Reference proteome</keyword>
<accession>A0ABW4DT17</accession>
<proteinExistence type="predicted"/>
<protein>
    <recommendedName>
        <fullName evidence="3">Replication protein</fullName>
    </recommendedName>
</protein>